<keyword evidence="3" id="KW-0645">Protease</keyword>
<evidence type="ECO:0000259" key="9">
    <source>
        <dbReference type="Pfam" id="PF21403"/>
    </source>
</evidence>
<feature type="compositionally biased region" description="Basic and acidic residues" evidence="7">
    <location>
        <begin position="478"/>
        <end position="492"/>
    </location>
</feature>
<dbReference type="AlphaFoldDB" id="A0AAV6FRY9"/>
<keyword evidence="11" id="KW-1185">Reference proteome</keyword>
<dbReference type="PANTHER" id="PTHR14843">
    <property type="entry name" value="DEUBIQUITINATING PROTEIN VCIP135"/>
    <property type="match status" value="1"/>
</dbReference>
<feature type="compositionally biased region" description="Basic and acidic residues" evidence="7">
    <location>
        <begin position="571"/>
        <end position="583"/>
    </location>
</feature>
<dbReference type="Gene3D" id="3.10.20.90">
    <property type="entry name" value="Phosphatidylinositol 3-kinase Catalytic Subunit, Chain A, domain 1"/>
    <property type="match status" value="1"/>
</dbReference>
<dbReference type="GO" id="GO:0090168">
    <property type="term" value="P:Golgi reassembly"/>
    <property type="evidence" value="ECO:0007669"/>
    <property type="project" value="TreeGrafter"/>
</dbReference>
<keyword evidence="6" id="KW-0788">Thiol protease</keyword>
<comment type="caution">
    <text evidence="10">The sequence shown here is derived from an EMBL/GenBank/DDBJ whole genome shotgun (WGS) entry which is preliminary data.</text>
</comment>
<feature type="domain" description="Deubiquitinating protein VCPIP1 N-terminal" evidence="8">
    <location>
        <begin position="9"/>
        <end position="174"/>
    </location>
</feature>
<evidence type="ECO:0000313" key="11">
    <source>
        <dbReference type="Proteomes" id="UP000823561"/>
    </source>
</evidence>
<reference evidence="10" key="1">
    <citation type="submission" date="2020-10" db="EMBL/GenBank/DDBJ databases">
        <title>Chromosome-scale genome assembly of the Allis shad, Alosa alosa.</title>
        <authorList>
            <person name="Margot Z."/>
            <person name="Christophe K."/>
            <person name="Cabau C."/>
            <person name="Louis A."/>
            <person name="Berthelot C."/>
            <person name="Parey E."/>
            <person name="Roest Crollius H."/>
            <person name="Montfort J."/>
            <person name="Robinson-Rechavi M."/>
            <person name="Bucao C."/>
            <person name="Bouchez O."/>
            <person name="Gislard M."/>
            <person name="Lluch J."/>
            <person name="Milhes M."/>
            <person name="Lampietro C."/>
            <person name="Lopez Roques C."/>
            <person name="Donnadieu C."/>
            <person name="Braasch I."/>
            <person name="Desvignes T."/>
            <person name="Postlethwait J."/>
            <person name="Bobe J."/>
            <person name="Guiguen Y."/>
        </authorList>
    </citation>
    <scope>NUCLEOTIDE SEQUENCE</scope>
    <source>
        <strain evidence="10">M-15738</strain>
        <tissue evidence="10">Blood</tissue>
    </source>
</reference>
<proteinExistence type="predicted"/>
<feature type="compositionally biased region" description="Basic and acidic residues" evidence="7">
    <location>
        <begin position="594"/>
        <end position="633"/>
    </location>
</feature>
<feature type="compositionally biased region" description="Acidic residues" evidence="7">
    <location>
        <begin position="584"/>
        <end position="593"/>
    </location>
</feature>
<feature type="region of interest" description="Disordered" evidence="7">
    <location>
        <begin position="851"/>
        <end position="886"/>
    </location>
</feature>
<evidence type="ECO:0000256" key="6">
    <source>
        <dbReference type="ARBA" id="ARBA00022807"/>
    </source>
</evidence>
<comment type="catalytic activity">
    <reaction evidence="1">
        <text>Thiol-dependent hydrolysis of ester, thioester, amide, peptide and isopeptide bonds formed by the C-terminal Gly of ubiquitin (a 76-residue protein attached to proteins as an intracellular targeting signal).</text>
        <dbReference type="EC" id="3.4.19.12"/>
    </reaction>
</comment>
<name>A0AAV6FRY9_9TELE</name>
<accession>A0AAV6FRY9</accession>
<keyword evidence="5" id="KW-0378">Hydrolase</keyword>
<evidence type="ECO:0000256" key="3">
    <source>
        <dbReference type="ARBA" id="ARBA00022670"/>
    </source>
</evidence>
<dbReference type="GO" id="GO:0071108">
    <property type="term" value="P:protein K48-linked deubiquitination"/>
    <property type="evidence" value="ECO:0007669"/>
    <property type="project" value="TreeGrafter"/>
</dbReference>
<protein>
    <recommendedName>
        <fullName evidence="2">ubiquitinyl hydrolase 1</fullName>
        <ecNumber evidence="2">3.4.19.12</ecNumber>
    </recommendedName>
</protein>
<dbReference type="Pfam" id="PF19437">
    <property type="entry name" value="VCIP135_N"/>
    <property type="match status" value="1"/>
</dbReference>
<gene>
    <name evidence="10" type="ORF">AALO_G00240050</name>
</gene>
<evidence type="ECO:0000256" key="5">
    <source>
        <dbReference type="ARBA" id="ARBA00022801"/>
    </source>
</evidence>
<sequence length="886" mass="97261">MSSSPPGSKKKDKRILSGSCPDPACQARLFFPAQSSAASIECTECGQRHEQRSLLRMEEVTDPDVVLHNLLRHALLGVTGAPKKGPELVKVAGLSNYHCKLLSPTLTRYGMDRQSGQARLLSDMNQGDMFDCALLADRAFLIEREHLDSAGYGQDRSGSLLYLRDTLAQVRAANGDQERLVPVHVDGDGHCLVHAVSRALVGRELFWHALRENLRRHFASNLPRYRALFADFIDAAEWDDIISGAHSPPRAGAPRLRGTSTATFLPGLVPPDDCRDRHGDLNKPICLAWSSSAHNHYIPLVGVRGAGPPRLPNQLLPKAWGVPQELIGRYMALDEEGGCVIGGERSLGDGYLRRLVVAMDAVFEGEHGVSAALVADVHHYVDADAANPARCAQGGFKHYWAGGEYDNLPEELPVTLDWAGRVVRETVHWWQYESDAALNSNAYEVAARLVDQHFPGEFGSEPLVQKVVTSILQQTARRGPDQYRPPARESTPRRLAPPPASGEKKIRVTTSDGRQATLTLQPRTNHAELQRAIAAAFSIPPGRQRIRAGFPPRPLPPPADASDDTPVPLQHGERVSVEVLRTEEESEVNGGEEDERRTAEEERRGGDREERREERRGGDREERREESMSRAERELQDNIDLEISSLCLLATLMGEDVWSYAKKLPHLFQPGGVFYNIVKKDMGLLDGKHCSLPQLSGRVFVYSSRDDRLELCADAAGHFPIGPGVDEMAKEAGLKLPADGSPSHAGMRLGSGGVVRKKEAASAVPVFQGKGHSLGSSPATPLSEHRPITRQHSSGVDLSGSVAPPLERELVRMAPGVVTTAMRDARGLDPVAVETQRKRLQEMVWSIQASMDKHTHAQSATLQTQEQQEAEQMEEDSTPTEPMDQS</sequence>
<feature type="domain" description="OTU1 Ubl" evidence="9">
    <location>
        <begin position="505"/>
        <end position="555"/>
    </location>
</feature>
<feature type="region of interest" description="Disordered" evidence="7">
    <location>
        <begin position="768"/>
        <end position="801"/>
    </location>
</feature>
<dbReference type="GO" id="GO:0004843">
    <property type="term" value="F:cysteine-type deubiquitinase activity"/>
    <property type="evidence" value="ECO:0007669"/>
    <property type="project" value="InterPro"/>
</dbReference>
<evidence type="ECO:0000259" key="8">
    <source>
        <dbReference type="Pfam" id="PF19437"/>
    </source>
</evidence>
<evidence type="ECO:0000256" key="2">
    <source>
        <dbReference type="ARBA" id="ARBA00012759"/>
    </source>
</evidence>
<dbReference type="Proteomes" id="UP000823561">
    <property type="component" value="Chromosome 19"/>
</dbReference>
<evidence type="ECO:0000313" key="10">
    <source>
        <dbReference type="EMBL" id="KAG5265239.1"/>
    </source>
</evidence>
<evidence type="ECO:0000256" key="1">
    <source>
        <dbReference type="ARBA" id="ARBA00000707"/>
    </source>
</evidence>
<dbReference type="PANTHER" id="PTHR14843:SF2">
    <property type="entry name" value="DEUBIQUITINATING PROTEIN VCPIP1"/>
    <property type="match status" value="1"/>
</dbReference>
<dbReference type="GO" id="GO:0016320">
    <property type="term" value="P:endoplasmic reticulum membrane fusion"/>
    <property type="evidence" value="ECO:0007669"/>
    <property type="project" value="TreeGrafter"/>
</dbReference>
<dbReference type="GO" id="GO:0016567">
    <property type="term" value="P:protein ubiquitination"/>
    <property type="evidence" value="ECO:0007669"/>
    <property type="project" value="InterPro"/>
</dbReference>
<dbReference type="InterPro" id="IPR048857">
    <property type="entry name" value="OTU1_Ubl"/>
</dbReference>
<dbReference type="InterPro" id="IPR045827">
    <property type="entry name" value="VCPIP1_N"/>
</dbReference>
<evidence type="ECO:0000256" key="7">
    <source>
        <dbReference type="SAM" id="MobiDB-lite"/>
    </source>
</evidence>
<dbReference type="EMBL" id="JADWDJ010000019">
    <property type="protein sequence ID" value="KAG5265239.1"/>
    <property type="molecule type" value="Genomic_DNA"/>
</dbReference>
<feature type="region of interest" description="Disordered" evidence="7">
    <location>
        <begin position="536"/>
        <end position="633"/>
    </location>
</feature>
<dbReference type="EC" id="3.4.19.12" evidence="2"/>
<feature type="compositionally biased region" description="Acidic residues" evidence="7">
    <location>
        <begin position="868"/>
        <end position="878"/>
    </location>
</feature>
<dbReference type="FunFam" id="3.10.20.90:FF:000146">
    <property type="entry name" value="deubiquitinating protein VCIP135 isoform X1"/>
    <property type="match status" value="1"/>
</dbReference>
<keyword evidence="4" id="KW-0833">Ubl conjugation pathway</keyword>
<evidence type="ECO:0000256" key="4">
    <source>
        <dbReference type="ARBA" id="ARBA00022786"/>
    </source>
</evidence>
<dbReference type="Gene3D" id="3.90.70.80">
    <property type="match status" value="1"/>
</dbReference>
<dbReference type="InterPro" id="IPR039087">
    <property type="entry name" value="VCPIP1"/>
</dbReference>
<dbReference type="GO" id="GO:0035871">
    <property type="term" value="P:protein K11-linked deubiquitination"/>
    <property type="evidence" value="ECO:0007669"/>
    <property type="project" value="TreeGrafter"/>
</dbReference>
<feature type="region of interest" description="Disordered" evidence="7">
    <location>
        <begin position="473"/>
        <end position="513"/>
    </location>
</feature>
<organism evidence="10 11">
    <name type="scientific">Alosa alosa</name>
    <name type="common">allis shad</name>
    <dbReference type="NCBI Taxonomy" id="278164"/>
    <lineage>
        <taxon>Eukaryota</taxon>
        <taxon>Metazoa</taxon>
        <taxon>Chordata</taxon>
        <taxon>Craniata</taxon>
        <taxon>Vertebrata</taxon>
        <taxon>Euteleostomi</taxon>
        <taxon>Actinopterygii</taxon>
        <taxon>Neopterygii</taxon>
        <taxon>Teleostei</taxon>
        <taxon>Clupei</taxon>
        <taxon>Clupeiformes</taxon>
        <taxon>Clupeoidei</taxon>
        <taxon>Clupeidae</taxon>
        <taxon>Alosa</taxon>
    </lineage>
</organism>
<dbReference type="Pfam" id="PF21403">
    <property type="entry name" value="OTU1_UBXL"/>
    <property type="match status" value="1"/>
</dbReference>